<keyword evidence="2" id="KW-1185">Reference proteome</keyword>
<accession>A0A345BY01</accession>
<dbReference type="Gene3D" id="3.30.1380.20">
    <property type="entry name" value="Trafficking protein particle complex subunit 3"/>
    <property type="match status" value="1"/>
</dbReference>
<reference evidence="1 2" key="1">
    <citation type="journal article" date="2018" name="J. Microbiol.">
        <title>Salicibibacter kimchii gen. nov., sp. nov., a moderately halophilic and alkalitolerant bacterium in the family Bacillaceae, isolated from kimchi.</title>
        <authorList>
            <person name="Jang J.Y."/>
            <person name="Oh Y.J."/>
            <person name="Lim S.K."/>
            <person name="Park H.K."/>
            <person name="Lee C."/>
            <person name="Kim J.Y."/>
            <person name="Lee M.A."/>
            <person name="Choi H.J."/>
        </authorList>
    </citation>
    <scope>NUCLEOTIDE SEQUENCE [LARGE SCALE GENOMIC DNA]</scope>
    <source>
        <strain evidence="1 2">NKC1-1</strain>
    </source>
</reference>
<dbReference type="OrthoDB" id="2965348at2"/>
<dbReference type="InterPro" id="IPR024096">
    <property type="entry name" value="NO_sig/Golgi_transp_ligand-bd"/>
</dbReference>
<gene>
    <name evidence="1" type="ORF">DT065_07185</name>
</gene>
<dbReference type="AlphaFoldDB" id="A0A345BY01"/>
<sequence length="142" mass="16552">MEKESGEVCVSETGRKYTDYGYELLRKTLLPELLNGEHDAIMYWGGKLLARKTPLDNIDEIPPFFERAGWGKIEKQKEGKNQWKYELQLMNDEKKPAFSRHLEAGFLAGQFETLYKTAAEATLEKKRNGIKIHVYIDPFREH</sequence>
<organism evidence="1 2">
    <name type="scientific">Salicibibacter kimchii</name>
    <dbReference type="NCBI Taxonomy" id="2099786"/>
    <lineage>
        <taxon>Bacteria</taxon>
        <taxon>Bacillati</taxon>
        <taxon>Bacillota</taxon>
        <taxon>Bacilli</taxon>
        <taxon>Bacillales</taxon>
        <taxon>Bacillaceae</taxon>
        <taxon>Salicibibacter</taxon>
    </lineage>
</organism>
<name>A0A345BY01_9BACI</name>
<dbReference type="KEGG" id="rue:DT065_07185"/>
<protein>
    <submittedName>
        <fullName evidence="1">DUF2507 domain-containing protein</fullName>
    </submittedName>
</protein>
<dbReference type="InterPro" id="IPR019642">
    <property type="entry name" value="DUF2507"/>
</dbReference>
<evidence type="ECO:0000313" key="1">
    <source>
        <dbReference type="EMBL" id="AXF55832.1"/>
    </source>
</evidence>
<proteinExistence type="predicted"/>
<evidence type="ECO:0000313" key="2">
    <source>
        <dbReference type="Proteomes" id="UP000252100"/>
    </source>
</evidence>
<dbReference type="EMBL" id="CP031092">
    <property type="protein sequence ID" value="AXF55832.1"/>
    <property type="molecule type" value="Genomic_DNA"/>
</dbReference>
<dbReference type="Pfam" id="PF10702">
    <property type="entry name" value="DUF2507"/>
    <property type="match status" value="1"/>
</dbReference>
<dbReference type="Proteomes" id="UP000252100">
    <property type="component" value="Chromosome"/>
</dbReference>
<dbReference type="SUPFAM" id="SSF111126">
    <property type="entry name" value="Ligand-binding domain in the NO signalling and Golgi transport"/>
    <property type="match status" value="1"/>
</dbReference>